<sequence>MSKIAFGFLMLALASLALDIFIPNGDLGDVPLFAAATFFGCWLLALLVGRRIKFDPQLR</sequence>
<name>A0A266N908_9PSED</name>
<protein>
    <submittedName>
        <fullName evidence="2">Uncharacterized protein</fullName>
    </submittedName>
</protein>
<keyword evidence="1" id="KW-1133">Transmembrane helix</keyword>
<feature type="transmembrane region" description="Helical" evidence="1">
    <location>
        <begin position="33"/>
        <end position="49"/>
    </location>
</feature>
<evidence type="ECO:0000313" key="2">
    <source>
        <dbReference type="EMBL" id="OZY58994.1"/>
    </source>
</evidence>
<dbReference type="Proteomes" id="UP000215788">
    <property type="component" value="Unassembled WGS sequence"/>
</dbReference>
<dbReference type="OrthoDB" id="7031296at2"/>
<gene>
    <name evidence="2" type="ORF">CJF39_13180</name>
</gene>
<keyword evidence="1" id="KW-0812">Transmembrane</keyword>
<reference evidence="2 3" key="1">
    <citation type="submission" date="2017-08" db="EMBL/GenBank/DDBJ databases">
        <title>Genomic and metabolic characterisation of spoilage-associated Pseudomonas species.</title>
        <authorList>
            <person name="Stanborough T."/>
            <person name="Fegan N."/>
            <person name="Powell S.M."/>
            <person name="Singh T."/>
            <person name="Tamplin M.L."/>
            <person name="Chandry P.S."/>
        </authorList>
    </citation>
    <scope>NUCLEOTIDE SEQUENCE [LARGE SCALE GENOMIC DNA]</scope>
    <source>
        <strain evidence="2 3">L1802</strain>
    </source>
</reference>
<dbReference type="AlphaFoldDB" id="A0A266N908"/>
<dbReference type="NCBIfam" id="NF041882">
    <property type="entry name" value="PA3371_fam"/>
    <property type="match status" value="1"/>
</dbReference>
<proteinExistence type="predicted"/>
<keyword evidence="1" id="KW-0472">Membrane</keyword>
<dbReference type="RefSeq" id="WP_094993820.1">
    <property type="nucleotide sequence ID" value="NZ_NQKI01000019.1"/>
</dbReference>
<comment type="caution">
    <text evidence="2">The sequence shown here is derived from an EMBL/GenBank/DDBJ whole genome shotgun (WGS) entry which is preliminary data.</text>
</comment>
<evidence type="ECO:0000313" key="3">
    <source>
        <dbReference type="Proteomes" id="UP000215788"/>
    </source>
</evidence>
<evidence type="ECO:0000256" key="1">
    <source>
        <dbReference type="SAM" id="Phobius"/>
    </source>
</evidence>
<dbReference type="EMBL" id="NQKI01000019">
    <property type="protein sequence ID" value="OZY58994.1"/>
    <property type="molecule type" value="Genomic_DNA"/>
</dbReference>
<organism evidence="2 3">
    <name type="scientific">Pseudomonas lundensis</name>
    <dbReference type="NCBI Taxonomy" id="86185"/>
    <lineage>
        <taxon>Bacteria</taxon>
        <taxon>Pseudomonadati</taxon>
        <taxon>Pseudomonadota</taxon>
        <taxon>Gammaproteobacteria</taxon>
        <taxon>Pseudomonadales</taxon>
        <taxon>Pseudomonadaceae</taxon>
        <taxon>Pseudomonas</taxon>
    </lineage>
</organism>
<dbReference type="InterPro" id="IPR049711">
    <property type="entry name" value="PA3371-like"/>
</dbReference>
<accession>A0A266N908</accession>